<dbReference type="NCBIfam" id="TIGR00724">
    <property type="entry name" value="urea_amlyse_rel"/>
    <property type="match status" value="1"/>
</dbReference>
<evidence type="ECO:0000313" key="6">
    <source>
        <dbReference type="EMBL" id="ANI99021.1"/>
    </source>
</evidence>
<accession>A0A191UDR0</accession>
<evidence type="ECO:0008006" key="8">
    <source>
        <dbReference type="Google" id="ProtNLM"/>
    </source>
</evidence>
<dbReference type="SMART" id="SM00796">
    <property type="entry name" value="AHS1"/>
    <property type="match status" value="1"/>
</dbReference>
<dbReference type="SUPFAM" id="SSF160467">
    <property type="entry name" value="PH0987 N-terminal domain-like"/>
    <property type="match status" value="1"/>
</dbReference>
<dbReference type="SUPFAM" id="SSF50891">
    <property type="entry name" value="Cyclophilin-like"/>
    <property type="match status" value="2"/>
</dbReference>
<dbReference type="InterPro" id="IPR029000">
    <property type="entry name" value="Cyclophilin-like_dom_sf"/>
</dbReference>
<keyword evidence="1" id="KW-0547">Nucleotide-binding</keyword>
<dbReference type="STRING" id="1743168.A8O14_02265"/>
<dbReference type="SMART" id="SM00797">
    <property type="entry name" value="AHS2"/>
    <property type="match status" value="1"/>
</dbReference>
<evidence type="ECO:0000256" key="3">
    <source>
        <dbReference type="ARBA" id="ARBA00022840"/>
    </source>
</evidence>
<dbReference type="Proteomes" id="UP000078463">
    <property type="component" value="Chromosome"/>
</dbReference>
<gene>
    <name evidence="6" type="ORF">A8O14_02265</name>
</gene>
<dbReference type="InterPro" id="IPR003833">
    <property type="entry name" value="CT_C_D"/>
</dbReference>
<dbReference type="PANTHER" id="PTHR43309">
    <property type="entry name" value="5-OXOPROLINASE SUBUNIT C"/>
    <property type="match status" value="1"/>
</dbReference>
<evidence type="ECO:0000313" key="7">
    <source>
        <dbReference type="Proteomes" id="UP000078463"/>
    </source>
</evidence>
<evidence type="ECO:0000259" key="5">
    <source>
        <dbReference type="SMART" id="SM00797"/>
    </source>
</evidence>
<sequence length="578" mass="63291">MMHCTLIGDHSVLIDFSKSNQALKDIHELSKLLFANKPSWATEIVPGLDSLVVQLKYELNDPKQIRQTAFTDLEKIGKQLEKQKKGKTYPTKIHRIHVCYHPDVALDLMAIAQACKLPPEQVVNLHKSSTYTVDILGFMPGFAYFSGLNPKLQLPRLASPRPAVPKGSVAIAELQTAIYPRTTPGGWNIIGRSPNILFDIEQNPPGLFMAGDQMQIEEISLDALQKFEQKNQPKEIIRTLDKNKASIEVIQPGTFSSIQDDPRSGLSHWAVGPGGACDLSSLHLANALVGNPLDTAAIEMTSSGPSLLFHETACLAWVGAGCDGIVEGERIPGNRPIWLNKGTTLKFSSLNPGFRAVLAIGGGFNLPNILGRAGSHISADIGPKRLEKGDFLQLKDPKAPLRSSFLKSLFKEDALPCFPKWHVRSPFVPMSAITSVHCLAGAHLSFLSVKERELFWSTIWKVSKQSNRMGVRLEGDFKLKKDLPNIPSQAIAFGTVQFPPSHEPIVMLAEHQTTGGYPRLAEVIHADLTKLAQVKPGNVIQLIPVTLEEADQLNAEAVKLQESTINSIQTMIQPNGNA</sequence>
<keyword evidence="3" id="KW-0067">ATP-binding</keyword>
<dbReference type="Pfam" id="PF02626">
    <property type="entry name" value="CT_A_B"/>
    <property type="match status" value="1"/>
</dbReference>
<dbReference type="EMBL" id="CP015922">
    <property type="protein sequence ID" value="ANI99021.1"/>
    <property type="molecule type" value="Genomic_DNA"/>
</dbReference>
<keyword evidence="2" id="KW-0378">Hydrolase</keyword>
<dbReference type="AlphaFoldDB" id="A0A191UDR0"/>
<proteinExistence type="predicted"/>
<dbReference type="InterPro" id="IPR003778">
    <property type="entry name" value="CT_A_B"/>
</dbReference>
<protein>
    <recommendedName>
        <fullName evidence="8">Allophanate hydrolase</fullName>
    </recommendedName>
</protein>
<keyword evidence="7" id="KW-1185">Reference proteome</keyword>
<dbReference type="RefSeq" id="WP_068948026.1">
    <property type="nucleotide sequence ID" value="NZ_CP015922.1"/>
</dbReference>
<dbReference type="Gene3D" id="2.40.100.10">
    <property type="entry name" value="Cyclophilin-like"/>
    <property type="match status" value="2"/>
</dbReference>
<name>A0A191UDR0_9BURK</name>
<evidence type="ECO:0000256" key="1">
    <source>
        <dbReference type="ARBA" id="ARBA00022741"/>
    </source>
</evidence>
<reference evidence="7" key="1">
    <citation type="submission" date="2016-05" db="EMBL/GenBank/DDBJ databases">
        <title>Polynucleobacter sp. QLW-P1FAT50C-4 genome.</title>
        <authorList>
            <person name="Hahn M.W."/>
        </authorList>
    </citation>
    <scope>NUCLEOTIDE SEQUENCE [LARGE SCALE GENOMIC DNA]</scope>
    <source>
        <strain evidence="7">QLW-P1FAT50C-4</strain>
    </source>
</reference>
<evidence type="ECO:0000259" key="4">
    <source>
        <dbReference type="SMART" id="SM00796"/>
    </source>
</evidence>
<dbReference type="GO" id="GO:0005524">
    <property type="term" value="F:ATP binding"/>
    <property type="evidence" value="ECO:0007669"/>
    <property type="project" value="UniProtKB-KW"/>
</dbReference>
<dbReference type="PANTHER" id="PTHR43309:SF5">
    <property type="entry name" value="5-OXOPROLINASE SUBUNIT C"/>
    <property type="match status" value="1"/>
</dbReference>
<organism evidence="6 7">
    <name type="scientific">Polynucleobacter wuianus</name>
    <dbReference type="NCBI Taxonomy" id="1743168"/>
    <lineage>
        <taxon>Bacteria</taxon>
        <taxon>Pseudomonadati</taxon>
        <taxon>Pseudomonadota</taxon>
        <taxon>Betaproteobacteria</taxon>
        <taxon>Burkholderiales</taxon>
        <taxon>Burkholderiaceae</taxon>
        <taxon>Polynucleobacter</taxon>
    </lineage>
</organism>
<evidence type="ECO:0000256" key="2">
    <source>
        <dbReference type="ARBA" id="ARBA00022801"/>
    </source>
</evidence>
<dbReference type="Gene3D" id="3.30.1360.40">
    <property type="match status" value="1"/>
</dbReference>
<dbReference type="KEGG" id="pwu:A8O14_02265"/>
<dbReference type="InterPro" id="IPR052708">
    <property type="entry name" value="PxpC"/>
</dbReference>
<dbReference type="OrthoDB" id="9768696at2"/>
<dbReference type="GO" id="GO:0016787">
    <property type="term" value="F:hydrolase activity"/>
    <property type="evidence" value="ECO:0007669"/>
    <property type="project" value="UniProtKB-KW"/>
</dbReference>
<feature type="domain" description="Carboxyltransferase" evidence="4">
    <location>
        <begin position="2"/>
        <end position="208"/>
    </location>
</feature>
<feature type="domain" description="Carboxyltransferase" evidence="5">
    <location>
        <begin position="268"/>
        <end position="558"/>
    </location>
</feature>
<dbReference type="Pfam" id="PF02682">
    <property type="entry name" value="CT_C_D"/>
    <property type="match status" value="1"/>
</dbReference>